<dbReference type="PANTHER" id="PTHR43401:SF4">
    <property type="entry name" value="D-ARABINOSE 1-DEHYDROGENASE (NADP(+))"/>
    <property type="match status" value="1"/>
</dbReference>
<dbReference type="PANTHER" id="PTHR43401">
    <property type="entry name" value="L-THREONINE 3-DEHYDROGENASE"/>
    <property type="match status" value="1"/>
</dbReference>
<evidence type="ECO:0000256" key="3">
    <source>
        <dbReference type="ARBA" id="ARBA00022833"/>
    </source>
</evidence>
<name>A0A7W3J580_9MICO</name>
<accession>A0A7W3J580</accession>
<dbReference type="Gene3D" id="3.40.50.720">
    <property type="entry name" value="NAD(P)-binding Rossmann-like Domain"/>
    <property type="match status" value="1"/>
</dbReference>
<dbReference type="InterPro" id="IPR011032">
    <property type="entry name" value="GroES-like_sf"/>
</dbReference>
<comment type="caution">
    <text evidence="7">The sequence shown here is derived from an EMBL/GenBank/DDBJ whole genome shotgun (WGS) entry which is preliminary data.</text>
</comment>
<dbReference type="InterPro" id="IPR036291">
    <property type="entry name" value="NAD(P)-bd_dom_sf"/>
</dbReference>
<keyword evidence="8" id="KW-1185">Reference proteome</keyword>
<evidence type="ECO:0000259" key="6">
    <source>
        <dbReference type="SMART" id="SM00829"/>
    </source>
</evidence>
<dbReference type="InterPro" id="IPR050129">
    <property type="entry name" value="Zn_alcohol_dh"/>
</dbReference>
<feature type="domain" description="Enoyl reductase (ER)" evidence="6">
    <location>
        <begin position="10"/>
        <end position="343"/>
    </location>
</feature>
<reference evidence="7 8" key="1">
    <citation type="submission" date="2020-07" db="EMBL/GenBank/DDBJ databases">
        <title>Sequencing the genomes of 1000 actinobacteria strains.</title>
        <authorList>
            <person name="Klenk H.-P."/>
        </authorList>
    </citation>
    <scope>NUCLEOTIDE SEQUENCE [LARGE SCALE GENOMIC DNA]</scope>
    <source>
        <strain evidence="7 8">DSM 44121</strain>
    </source>
</reference>
<dbReference type="Pfam" id="PF00107">
    <property type="entry name" value="ADH_zinc_N"/>
    <property type="match status" value="1"/>
</dbReference>
<organism evidence="7 8">
    <name type="scientific">Promicromonospora sukumoe</name>
    <dbReference type="NCBI Taxonomy" id="88382"/>
    <lineage>
        <taxon>Bacteria</taxon>
        <taxon>Bacillati</taxon>
        <taxon>Actinomycetota</taxon>
        <taxon>Actinomycetes</taxon>
        <taxon>Micrococcales</taxon>
        <taxon>Promicromonosporaceae</taxon>
        <taxon>Promicromonospora</taxon>
    </lineage>
</organism>
<evidence type="ECO:0000256" key="4">
    <source>
        <dbReference type="ARBA" id="ARBA00023002"/>
    </source>
</evidence>
<proteinExistence type="inferred from homology"/>
<evidence type="ECO:0000256" key="1">
    <source>
        <dbReference type="ARBA" id="ARBA00001947"/>
    </source>
</evidence>
<dbReference type="CDD" id="cd05284">
    <property type="entry name" value="arabinose_DH_like"/>
    <property type="match status" value="1"/>
</dbReference>
<comment type="cofactor">
    <cofactor evidence="1 5">
        <name>Zn(2+)</name>
        <dbReference type="ChEBI" id="CHEBI:29105"/>
    </cofactor>
</comment>
<dbReference type="SUPFAM" id="SSF51735">
    <property type="entry name" value="NAD(P)-binding Rossmann-fold domains"/>
    <property type="match status" value="1"/>
</dbReference>
<dbReference type="InterPro" id="IPR020843">
    <property type="entry name" value="ER"/>
</dbReference>
<dbReference type="PROSITE" id="PS00059">
    <property type="entry name" value="ADH_ZINC"/>
    <property type="match status" value="1"/>
</dbReference>
<dbReference type="InterPro" id="IPR002328">
    <property type="entry name" value="ADH_Zn_CS"/>
</dbReference>
<dbReference type="Gene3D" id="3.90.180.10">
    <property type="entry name" value="Medium-chain alcohol dehydrogenases, catalytic domain"/>
    <property type="match status" value="1"/>
</dbReference>
<dbReference type="AlphaFoldDB" id="A0A7W3J580"/>
<evidence type="ECO:0000313" key="7">
    <source>
        <dbReference type="EMBL" id="MBA8806409.1"/>
    </source>
</evidence>
<gene>
    <name evidence="7" type="ORF">FHX71_000351</name>
</gene>
<dbReference type="InterPro" id="IPR013154">
    <property type="entry name" value="ADH-like_N"/>
</dbReference>
<sequence>MRAVVFEKFQTFPTLREVERPSPGPGEVLLKIAGSGACHSDVALYKEFAEGQPGSFAPPFVLGHEASGWIEELGPGVTGFSKGDAFLVYGPNGCGHCKACSRGQDTYCENAATMPWAATGIGRDGGMAEYMVTPARNLVPLGDADPVAAAPLADAGLTPYHAIKLSLPKLAGGGKFALVVGLGGLGQVAVQILTALTGATVIATDMKQDAMDRAAANGAVTVPGGPDQVEAIREITGGRGVDAAFDLVGAAPTIRTAQACLAQRGRLTVVGIAGGVTEWSFFTNPYEAETTNTYWGTIEELYEVVAMYRAGQIVPDVERYPLDRFDEAYRKLESGQLSGRAVIVPHA</sequence>
<dbReference type="GO" id="GO:0008270">
    <property type="term" value="F:zinc ion binding"/>
    <property type="evidence" value="ECO:0007669"/>
    <property type="project" value="InterPro"/>
</dbReference>
<dbReference type="SUPFAM" id="SSF50129">
    <property type="entry name" value="GroES-like"/>
    <property type="match status" value="1"/>
</dbReference>
<dbReference type="EMBL" id="JACGWV010000001">
    <property type="protein sequence ID" value="MBA8806409.1"/>
    <property type="molecule type" value="Genomic_DNA"/>
</dbReference>
<dbReference type="EC" id="1.1.1.1" evidence="7"/>
<dbReference type="SMART" id="SM00829">
    <property type="entry name" value="PKS_ER"/>
    <property type="match status" value="1"/>
</dbReference>
<keyword evidence="4 7" id="KW-0560">Oxidoreductase</keyword>
<evidence type="ECO:0000313" key="8">
    <source>
        <dbReference type="Proteomes" id="UP000540568"/>
    </source>
</evidence>
<dbReference type="RefSeq" id="WP_182614142.1">
    <property type="nucleotide sequence ID" value="NZ_BAAATF010000002.1"/>
</dbReference>
<evidence type="ECO:0000256" key="5">
    <source>
        <dbReference type="RuleBase" id="RU361277"/>
    </source>
</evidence>
<dbReference type="Pfam" id="PF08240">
    <property type="entry name" value="ADH_N"/>
    <property type="match status" value="1"/>
</dbReference>
<keyword evidence="3 5" id="KW-0862">Zinc</keyword>
<protein>
    <submittedName>
        <fullName evidence="7">Propanol-preferring alcohol dehydrogenase</fullName>
        <ecNumber evidence="7">1.1.1.1</ecNumber>
    </submittedName>
</protein>
<keyword evidence="2 5" id="KW-0479">Metal-binding</keyword>
<comment type="similarity">
    <text evidence="5">Belongs to the zinc-containing alcohol dehydrogenase family.</text>
</comment>
<dbReference type="InterPro" id="IPR013149">
    <property type="entry name" value="ADH-like_C"/>
</dbReference>
<dbReference type="Proteomes" id="UP000540568">
    <property type="component" value="Unassembled WGS sequence"/>
</dbReference>
<evidence type="ECO:0000256" key="2">
    <source>
        <dbReference type="ARBA" id="ARBA00022723"/>
    </source>
</evidence>
<dbReference type="GO" id="GO:0004022">
    <property type="term" value="F:alcohol dehydrogenase (NAD+) activity"/>
    <property type="evidence" value="ECO:0007669"/>
    <property type="project" value="UniProtKB-EC"/>
</dbReference>